<dbReference type="PROSITE" id="PS51186">
    <property type="entry name" value="GNAT"/>
    <property type="match status" value="1"/>
</dbReference>
<evidence type="ECO:0000313" key="3">
    <source>
        <dbReference type="Proteomes" id="UP000294937"/>
    </source>
</evidence>
<gene>
    <name evidence="2" type="ORF">EDD58_106109</name>
</gene>
<evidence type="ECO:0000313" key="2">
    <source>
        <dbReference type="EMBL" id="TCS93676.1"/>
    </source>
</evidence>
<dbReference type="SUPFAM" id="SSF55729">
    <property type="entry name" value="Acyl-CoA N-acyltransferases (Nat)"/>
    <property type="match status" value="1"/>
</dbReference>
<dbReference type="InterPro" id="IPR000182">
    <property type="entry name" value="GNAT_dom"/>
</dbReference>
<dbReference type="InterPro" id="IPR016181">
    <property type="entry name" value="Acyl_CoA_acyltransferase"/>
</dbReference>
<keyword evidence="3" id="KW-1185">Reference proteome</keyword>
<comment type="caution">
    <text evidence="2">The sequence shown here is derived from an EMBL/GenBank/DDBJ whole genome shotgun (WGS) entry which is preliminary data.</text>
</comment>
<dbReference type="InterPro" id="IPR052829">
    <property type="entry name" value="N-acetyltransferase_domain"/>
</dbReference>
<organism evidence="2 3">
    <name type="scientific">Hazenella coriacea</name>
    <dbReference type="NCBI Taxonomy" id="1179467"/>
    <lineage>
        <taxon>Bacteria</taxon>
        <taxon>Bacillati</taxon>
        <taxon>Bacillota</taxon>
        <taxon>Bacilli</taxon>
        <taxon>Bacillales</taxon>
        <taxon>Thermoactinomycetaceae</taxon>
        <taxon>Hazenella</taxon>
    </lineage>
</organism>
<accession>A0A4R3L845</accession>
<protein>
    <submittedName>
        <fullName evidence="2">GNAT family acetyltransferase</fullName>
    </submittedName>
</protein>
<proteinExistence type="predicted"/>
<sequence>MVKLVPMTEQDFLAYEEKSIQTYAENKIKAGNWSKETAMELSQESFRNLLPQQTQTPGQYLFNIMSDQEEVVGHLWFAVKKDTAFLYHILIFEEFQGRGFGKQAMAALEEKVKEFQVTKISLHAFGFNERAISLYKKIGYEITNVNMSKSL</sequence>
<dbReference type="PANTHER" id="PTHR43259:SF1">
    <property type="entry name" value="N-ACETYLTRANSFERASE DOMAIN-CONTAINING PROTEIN"/>
    <property type="match status" value="1"/>
</dbReference>
<dbReference type="Proteomes" id="UP000294937">
    <property type="component" value="Unassembled WGS sequence"/>
</dbReference>
<dbReference type="Gene3D" id="3.40.630.30">
    <property type="match status" value="1"/>
</dbReference>
<feature type="domain" description="N-acetyltransferase" evidence="1">
    <location>
        <begin position="2"/>
        <end position="151"/>
    </location>
</feature>
<dbReference type="OrthoDB" id="65897at2"/>
<evidence type="ECO:0000259" key="1">
    <source>
        <dbReference type="PROSITE" id="PS51186"/>
    </source>
</evidence>
<dbReference type="CDD" id="cd04301">
    <property type="entry name" value="NAT_SF"/>
    <property type="match status" value="1"/>
</dbReference>
<dbReference type="RefSeq" id="WP_131925592.1">
    <property type="nucleotide sequence ID" value="NZ_SMAG01000006.1"/>
</dbReference>
<dbReference type="PANTHER" id="PTHR43259">
    <property type="entry name" value="SPT10P"/>
    <property type="match status" value="1"/>
</dbReference>
<keyword evidence="2" id="KW-0808">Transferase</keyword>
<reference evidence="2 3" key="1">
    <citation type="submission" date="2019-03" db="EMBL/GenBank/DDBJ databases">
        <title>Genomic Encyclopedia of Type Strains, Phase IV (KMG-IV): sequencing the most valuable type-strain genomes for metagenomic binning, comparative biology and taxonomic classification.</title>
        <authorList>
            <person name="Goeker M."/>
        </authorList>
    </citation>
    <scope>NUCLEOTIDE SEQUENCE [LARGE SCALE GENOMIC DNA]</scope>
    <source>
        <strain evidence="2 3">DSM 45707</strain>
    </source>
</reference>
<dbReference type="AlphaFoldDB" id="A0A4R3L845"/>
<dbReference type="Pfam" id="PF00583">
    <property type="entry name" value="Acetyltransf_1"/>
    <property type="match status" value="1"/>
</dbReference>
<dbReference type="EMBL" id="SMAG01000006">
    <property type="protein sequence ID" value="TCS93676.1"/>
    <property type="molecule type" value="Genomic_DNA"/>
</dbReference>
<dbReference type="GO" id="GO:0016747">
    <property type="term" value="F:acyltransferase activity, transferring groups other than amino-acyl groups"/>
    <property type="evidence" value="ECO:0007669"/>
    <property type="project" value="InterPro"/>
</dbReference>
<name>A0A4R3L845_9BACL</name>